<gene>
    <name evidence="5" type="ORF">GCM10009784_15440</name>
</gene>
<dbReference type="InterPro" id="IPR011991">
    <property type="entry name" value="ArsR-like_HTH"/>
</dbReference>
<dbReference type="PRINTS" id="PR00778">
    <property type="entry name" value="HTHARSR"/>
</dbReference>
<dbReference type="RefSeq" id="WP_056544884.1">
    <property type="nucleotide sequence ID" value="NZ_BAAAON010000001.1"/>
</dbReference>
<keyword evidence="2" id="KW-0238">DNA-binding</keyword>
<keyword evidence="6" id="KW-1185">Reference proteome</keyword>
<sequence length="115" mass="12557">MTIIETGEDVRPAVALFHSLADQTRLAIIRRLMLGEQRVRDLVGDLGLAQSTVSAHMACLRDCGLVEGRNEGRQTYYSLSRPELMDTLVAAEALLTATGNKVALCPNYGNPEEAR</sequence>
<reference evidence="5 6" key="1">
    <citation type="journal article" date="2019" name="Int. J. Syst. Evol. Microbiol.">
        <title>The Global Catalogue of Microorganisms (GCM) 10K type strain sequencing project: providing services to taxonomists for standard genome sequencing and annotation.</title>
        <authorList>
            <consortium name="The Broad Institute Genomics Platform"/>
            <consortium name="The Broad Institute Genome Sequencing Center for Infectious Disease"/>
            <person name="Wu L."/>
            <person name="Ma J."/>
        </authorList>
    </citation>
    <scope>NUCLEOTIDE SEQUENCE [LARGE SCALE GENOMIC DNA]</scope>
    <source>
        <strain evidence="5 6">JCM 14917</strain>
    </source>
</reference>
<comment type="caution">
    <text evidence="5">The sequence shown here is derived from an EMBL/GenBank/DDBJ whole genome shotgun (WGS) entry which is preliminary data.</text>
</comment>
<evidence type="ECO:0000256" key="2">
    <source>
        <dbReference type="ARBA" id="ARBA00023125"/>
    </source>
</evidence>
<dbReference type="InterPro" id="IPR051081">
    <property type="entry name" value="HTH_MetalResp_TranReg"/>
</dbReference>
<dbReference type="CDD" id="cd00090">
    <property type="entry name" value="HTH_ARSR"/>
    <property type="match status" value="1"/>
</dbReference>
<dbReference type="Pfam" id="PF01022">
    <property type="entry name" value="HTH_5"/>
    <property type="match status" value="1"/>
</dbReference>
<dbReference type="Proteomes" id="UP001500974">
    <property type="component" value="Unassembled WGS sequence"/>
</dbReference>
<keyword evidence="3" id="KW-0804">Transcription</keyword>
<name>A0ABN3AVH7_9MICC</name>
<organism evidence="5 6">
    <name type="scientific">Arthrobacter parietis</name>
    <dbReference type="NCBI Taxonomy" id="271434"/>
    <lineage>
        <taxon>Bacteria</taxon>
        <taxon>Bacillati</taxon>
        <taxon>Actinomycetota</taxon>
        <taxon>Actinomycetes</taxon>
        <taxon>Micrococcales</taxon>
        <taxon>Micrococcaceae</taxon>
        <taxon>Arthrobacter</taxon>
    </lineage>
</organism>
<feature type="domain" description="HTH arsR-type" evidence="4">
    <location>
        <begin position="4"/>
        <end position="99"/>
    </location>
</feature>
<dbReference type="PANTHER" id="PTHR33154:SF36">
    <property type="entry name" value="TRANSCRIPTIONAL REGULATOR"/>
    <property type="match status" value="1"/>
</dbReference>
<keyword evidence="1" id="KW-0805">Transcription regulation</keyword>
<dbReference type="Gene3D" id="1.10.10.10">
    <property type="entry name" value="Winged helix-like DNA-binding domain superfamily/Winged helix DNA-binding domain"/>
    <property type="match status" value="1"/>
</dbReference>
<proteinExistence type="predicted"/>
<evidence type="ECO:0000256" key="3">
    <source>
        <dbReference type="ARBA" id="ARBA00023163"/>
    </source>
</evidence>
<dbReference type="SMART" id="SM00418">
    <property type="entry name" value="HTH_ARSR"/>
    <property type="match status" value="1"/>
</dbReference>
<evidence type="ECO:0000256" key="1">
    <source>
        <dbReference type="ARBA" id="ARBA00023015"/>
    </source>
</evidence>
<evidence type="ECO:0000313" key="6">
    <source>
        <dbReference type="Proteomes" id="UP001500974"/>
    </source>
</evidence>
<evidence type="ECO:0000259" key="4">
    <source>
        <dbReference type="PROSITE" id="PS50987"/>
    </source>
</evidence>
<dbReference type="PROSITE" id="PS50987">
    <property type="entry name" value="HTH_ARSR_2"/>
    <property type="match status" value="1"/>
</dbReference>
<dbReference type="PANTHER" id="PTHR33154">
    <property type="entry name" value="TRANSCRIPTIONAL REGULATOR, ARSR FAMILY"/>
    <property type="match status" value="1"/>
</dbReference>
<evidence type="ECO:0000313" key="5">
    <source>
        <dbReference type="EMBL" id="GAA2174961.1"/>
    </source>
</evidence>
<protein>
    <submittedName>
        <fullName evidence="5">Metalloregulator ArsR/SmtB family transcription factor</fullName>
    </submittedName>
</protein>
<dbReference type="InterPro" id="IPR036390">
    <property type="entry name" value="WH_DNA-bd_sf"/>
</dbReference>
<dbReference type="InterPro" id="IPR036388">
    <property type="entry name" value="WH-like_DNA-bd_sf"/>
</dbReference>
<dbReference type="InterPro" id="IPR001845">
    <property type="entry name" value="HTH_ArsR_DNA-bd_dom"/>
</dbReference>
<accession>A0ABN3AVH7</accession>
<dbReference type="SUPFAM" id="SSF46785">
    <property type="entry name" value="Winged helix' DNA-binding domain"/>
    <property type="match status" value="1"/>
</dbReference>
<dbReference type="EMBL" id="BAAAON010000001">
    <property type="protein sequence ID" value="GAA2174961.1"/>
    <property type="molecule type" value="Genomic_DNA"/>
</dbReference>
<dbReference type="NCBIfam" id="NF033788">
    <property type="entry name" value="HTH_metalloreg"/>
    <property type="match status" value="1"/>
</dbReference>